<proteinExistence type="predicted"/>
<sequence length="79" mass="9000">MSSVNRTLRVDDNPPKEMVLEWCRNLIAICASTEWRGVNGETINIPPVGSDAKRESECLQLEQRAPRKINCFKRDGELN</sequence>
<evidence type="ECO:0000313" key="1">
    <source>
        <dbReference type="EMBL" id="KFB35832.1"/>
    </source>
</evidence>
<evidence type="ECO:0000313" key="2">
    <source>
        <dbReference type="EnsemblMetazoa" id="ASIC002764-PA"/>
    </source>
</evidence>
<organism evidence="1">
    <name type="scientific">Anopheles sinensis</name>
    <name type="common">Mosquito</name>
    <dbReference type="NCBI Taxonomy" id="74873"/>
    <lineage>
        <taxon>Eukaryota</taxon>
        <taxon>Metazoa</taxon>
        <taxon>Ecdysozoa</taxon>
        <taxon>Arthropoda</taxon>
        <taxon>Hexapoda</taxon>
        <taxon>Insecta</taxon>
        <taxon>Pterygota</taxon>
        <taxon>Neoptera</taxon>
        <taxon>Endopterygota</taxon>
        <taxon>Diptera</taxon>
        <taxon>Nematocera</taxon>
        <taxon>Culicoidea</taxon>
        <taxon>Culicidae</taxon>
        <taxon>Anophelinae</taxon>
        <taxon>Anopheles</taxon>
    </lineage>
</organism>
<reference evidence="2" key="2">
    <citation type="submission" date="2020-05" db="UniProtKB">
        <authorList>
            <consortium name="EnsemblMetazoa"/>
        </authorList>
    </citation>
    <scope>IDENTIFICATION</scope>
</reference>
<dbReference type="EnsemblMetazoa" id="ASIC002764-RA">
    <property type="protein sequence ID" value="ASIC002764-PA"/>
    <property type="gene ID" value="ASIC002764"/>
</dbReference>
<dbReference type="AlphaFoldDB" id="A0A084VCY8"/>
<gene>
    <name evidence="1" type="ORF">ZHAS_00002764</name>
</gene>
<accession>A0A084VCY8</accession>
<dbReference type="EMBL" id="ATLV01011014">
    <property type="status" value="NOT_ANNOTATED_CDS"/>
    <property type="molecule type" value="Genomic_DNA"/>
</dbReference>
<dbReference type="Proteomes" id="UP000030765">
    <property type="component" value="Unassembled WGS sequence"/>
</dbReference>
<keyword evidence="3" id="KW-1185">Reference proteome</keyword>
<reference evidence="1 3" key="1">
    <citation type="journal article" date="2014" name="BMC Genomics">
        <title>Genome sequence of Anopheles sinensis provides insight into genetics basis of mosquito competence for malaria parasites.</title>
        <authorList>
            <person name="Zhou D."/>
            <person name="Zhang D."/>
            <person name="Ding G."/>
            <person name="Shi L."/>
            <person name="Hou Q."/>
            <person name="Ye Y."/>
            <person name="Xu Y."/>
            <person name="Zhou H."/>
            <person name="Xiong C."/>
            <person name="Li S."/>
            <person name="Yu J."/>
            <person name="Hong S."/>
            <person name="Yu X."/>
            <person name="Zou P."/>
            <person name="Chen C."/>
            <person name="Chang X."/>
            <person name="Wang W."/>
            <person name="Lv Y."/>
            <person name="Sun Y."/>
            <person name="Ma L."/>
            <person name="Shen B."/>
            <person name="Zhu C."/>
        </authorList>
    </citation>
    <scope>NUCLEOTIDE SEQUENCE [LARGE SCALE GENOMIC DNA]</scope>
</reference>
<name>A0A084VCY8_ANOSI</name>
<protein>
    <submittedName>
        <fullName evidence="1 2">Uncharacterized protein</fullName>
    </submittedName>
</protein>
<dbReference type="EMBL" id="KE524633">
    <property type="protein sequence ID" value="KFB35832.1"/>
    <property type="molecule type" value="Genomic_DNA"/>
</dbReference>
<dbReference type="VEuPathDB" id="VectorBase:ASIC002764"/>
<evidence type="ECO:0000313" key="3">
    <source>
        <dbReference type="Proteomes" id="UP000030765"/>
    </source>
</evidence>